<name>A0A8H7ASB8_9EURO</name>
<evidence type="ECO:0000313" key="1">
    <source>
        <dbReference type="EMBL" id="KAF7514308.1"/>
    </source>
</evidence>
<reference evidence="1" key="1">
    <citation type="submission" date="2020-02" db="EMBL/GenBank/DDBJ databases">
        <authorList>
            <person name="Palmer J.M."/>
        </authorList>
    </citation>
    <scope>NUCLEOTIDE SEQUENCE</scope>
    <source>
        <strain evidence="1">EPUS1.4</strain>
        <tissue evidence="1">Thallus</tissue>
    </source>
</reference>
<keyword evidence="2" id="KW-1185">Reference proteome</keyword>
<dbReference type="Proteomes" id="UP000606974">
    <property type="component" value="Unassembled WGS sequence"/>
</dbReference>
<dbReference type="OrthoDB" id="2423195at2759"/>
<proteinExistence type="predicted"/>
<gene>
    <name evidence="1" type="ORF">GJ744_000078</name>
</gene>
<organism evidence="1 2">
    <name type="scientific">Endocarpon pusillum</name>
    <dbReference type="NCBI Taxonomy" id="364733"/>
    <lineage>
        <taxon>Eukaryota</taxon>
        <taxon>Fungi</taxon>
        <taxon>Dikarya</taxon>
        <taxon>Ascomycota</taxon>
        <taxon>Pezizomycotina</taxon>
        <taxon>Eurotiomycetes</taxon>
        <taxon>Chaetothyriomycetidae</taxon>
        <taxon>Verrucariales</taxon>
        <taxon>Verrucariaceae</taxon>
        <taxon>Endocarpon</taxon>
    </lineage>
</organism>
<accession>A0A8H7ASB8</accession>
<sequence>MATALVIVSVPANNETEDKAIPEENDGGASFFMDEAYQLADGHNTKSVAVLGFLLEDIDNQVGKFIFFPVSYANDGDVR</sequence>
<evidence type="ECO:0000313" key="2">
    <source>
        <dbReference type="Proteomes" id="UP000606974"/>
    </source>
</evidence>
<dbReference type="EMBL" id="JAACFV010000001">
    <property type="protein sequence ID" value="KAF7514308.1"/>
    <property type="molecule type" value="Genomic_DNA"/>
</dbReference>
<comment type="caution">
    <text evidence="1">The sequence shown here is derived from an EMBL/GenBank/DDBJ whole genome shotgun (WGS) entry which is preliminary data.</text>
</comment>
<protein>
    <submittedName>
        <fullName evidence="1">Uncharacterized protein</fullName>
    </submittedName>
</protein>
<dbReference type="AlphaFoldDB" id="A0A8H7ASB8"/>